<dbReference type="OrthoDB" id="1277335at2759"/>
<keyword evidence="2" id="KW-1185">Reference proteome</keyword>
<protein>
    <recommendedName>
        <fullName evidence="3">DUF674 family protein</fullName>
    </recommendedName>
</protein>
<dbReference type="Pfam" id="PF05056">
    <property type="entry name" value="DUF674"/>
    <property type="match status" value="2"/>
</dbReference>
<evidence type="ECO:0000313" key="1">
    <source>
        <dbReference type="EMBL" id="MBA0735623.1"/>
    </source>
</evidence>
<dbReference type="PANTHER" id="PTHR33103:SF95">
    <property type="entry name" value="DUF674 FAMILY PROTEIN"/>
    <property type="match status" value="1"/>
</dbReference>
<dbReference type="Proteomes" id="UP000593579">
    <property type="component" value="Unassembled WGS sequence"/>
</dbReference>
<dbReference type="AlphaFoldDB" id="A0A7J9BHF9"/>
<evidence type="ECO:0008006" key="3">
    <source>
        <dbReference type="Google" id="ProtNLM"/>
    </source>
</evidence>
<dbReference type="InterPro" id="IPR007750">
    <property type="entry name" value="DUF674"/>
</dbReference>
<evidence type="ECO:0000313" key="2">
    <source>
        <dbReference type="Proteomes" id="UP000593579"/>
    </source>
</evidence>
<proteinExistence type="predicted"/>
<gene>
    <name evidence="1" type="ORF">Gogos_019456</name>
</gene>
<comment type="caution">
    <text evidence="1">The sequence shown here is derived from an EMBL/GenBank/DDBJ whole genome shotgun (WGS) entry which is preliminary data.</text>
</comment>
<accession>A0A7J9BHF9</accession>
<dbReference type="EMBL" id="JABEZY010000003">
    <property type="protein sequence ID" value="MBA0735623.1"/>
    <property type="molecule type" value="Genomic_DNA"/>
</dbReference>
<name>A0A7J9BHF9_GOSGO</name>
<organism evidence="1 2">
    <name type="scientific">Gossypium gossypioides</name>
    <name type="common">Mexican cotton</name>
    <name type="synonym">Selera gossypioides</name>
    <dbReference type="NCBI Taxonomy" id="34282"/>
    <lineage>
        <taxon>Eukaryota</taxon>
        <taxon>Viridiplantae</taxon>
        <taxon>Streptophyta</taxon>
        <taxon>Embryophyta</taxon>
        <taxon>Tracheophyta</taxon>
        <taxon>Spermatophyta</taxon>
        <taxon>Magnoliopsida</taxon>
        <taxon>eudicotyledons</taxon>
        <taxon>Gunneridae</taxon>
        <taxon>Pentapetalae</taxon>
        <taxon>rosids</taxon>
        <taxon>malvids</taxon>
        <taxon>Malvales</taxon>
        <taxon>Malvaceae</taxon>
        <taxon>Malvoideae</taxon>
        <taxon>Gossypium</taxon>
    </lineage>
</organism>
<reference evidence="1 2" key="1">
    <citation type="journal article" date="2019" name="Genome Biol. Evol.">
        <title>Insights into the evolution of the New World diploid cottons (Gossypium, subgenus Houzingenia) based on genome sequencing.</title>
        <authorList>
            <person name="Grover C.E."/>
            <person name="Arick M.A. 2nd"/>
            <person name="Thrash A."/>
            <person name="Conover J.L."/>
            <person name="Sanders W.S."/>
            <person name="Peterson D.G."/>
            <person name="Frelichowski J.E."/>
            <person name="Scheffler J.A."/>
            <person name="Scheffler B.E."/>
            <person name="Wendel J.F."/>
        </authorList>
    </citation>
    <scope>NUCLEOTIDE SEQUENCE [LARGE SCALE GENOMIC DNA]</scope>
    <source>
        <strain evidence="1">5</strain>
        <tissue evidence="1">Leaf</tissue>
    </source>
</reference>
<dbReference type="PANTHER" id="PTHR33103">
    <property type="entry name" value="OS01G0153900 PROTEIN"/>
    <property type="match status" value="1"/>
</dbReference>
<sequence length="483" mass="54084">MRSFSIRKTRPKQELPTMDDDTVICLRVVVDKTKDRVVFVESDDEFVDVLFSFLTMPMGTIVRLTRNRGPTTNIGCMNNLYNSVEILDALYLRTKACKTMLLYPRNGEAAQCKNLKLAIDDGASLGYFLCSRTGCRNSGYKLLSHYPDAICWFGEQMYSADLVENKTRRVSSDDNDRGVFVKGPIRLMISEELRIMPPSTAASFSLFSELGIEDMSVVDDRTFSMGKLEALNLLKCLLVSETPLTEALLDHIPVLSLNDTEDLERVSIGRLNGEASNEDGKMYLKLMFPHCSTRFYSKEMQKGSSTGCINHLYDSIQDLDARNYLVSKETTAMLTSPKLAPGFRYEGQALDIEEYMHQPYYLTRSQNRPMPTSDETLIPPSETVYSSALTVMDPKSHHNDNSSSTGFIKGPAMFTITDDLIISPLSSVTGLSAVRKLKIPFSDIEERVVYVGKEEASRLMLAALISESALTNTFLLNEMVQGS</sequence>